<dbReference type="EMBL" id="BMKS01000018">
    <property type="protein sequence ID" value="GGG48376.1"/>
    <property type="molecule type" value="Genomic_DNA"/>
</dbReference>
<evidence type="ECO:0000256" key="6">
    <source>
        <dbReference type="ARBA" id="ARBA00022801"/>
    </source>
</evidence>
<dbReference type="InterPro" id="IPR050083">
    <property type="entry name" value="HtpX_protease"/>
</dbReference>
<dbReference type="AlphaFoldDB" id="A0A8J3EE14"/>
<comment type="similarity">
    <text evidence="11">Belongs to the peptidase M48 family.</text>
</comment>
<evidence type="ECO:0000259" key="13">
    <source>
        <dbReference type="Pfam" id="PF01435"/>
    </source>
</evidence>
<evidence type="ECO:0000256" key="1">
    <source>
        <dbReference type="ARBA" id="ARBA00004651"/>
    </source>
</evidence>
<dbReference type="Proteomes" id="UP000597507">
    <property type="component" value="Unassembled WGS sequence"/>
</dbReference>
<evidence type="ECO:0000256" key="9">
    <source>
        <dbReference type="ARBA" id="ARBA00023049"/>
    </source>
</evidence>
<evidence type="ECO:0000256" key="10">
    <source>
        <dbReference type="ARBA" id="ARBA00023136"/>
    </source>
</evidence>
<feature type="transmembrane region" description="Helical" evidence="12">
    <location>
        <begin position="198"/>
        <end position="216"/>
    </location>
</feature>
<keyword evidence="2" id="KW-1003">Cell membrane</keyword>
<organism evidence="14 15">
    <name type="scientific">Caldovatus sediminis</name>
    <dbReference type="NCBI Taxonomy" id="2041189"/>
    <lineage>
        <taxon>Bacteria</taxon>
        <taxon>Pseudomonadati</taxon>
        <taxon>Pseudomonadota</taxon>
        <taxon>Alphaproteobacteria</taxon>
        <taxon>Acetobacterales</taxon>
        <taxon>Roseomonadaceae</taxon>
        <taxon>Caldovatus</taxon>
    </lineage>
</organism>
<dbReference type="Gene3D" id="3.30.2010.10">
    <property type="entry name" value="Metalloproteases ('zincins'), catalytic domain"/>
    <property type="match status" value="1"/>
</dbReference>
<evidence type="ECO:0000256" key="4">
    <source>
        <dbReference type="ARBA" id="ARBA00022692"/>
    </source>
</evidence>
<dbReference type="GO" id="GO:0004222">
    <property type="term" value="F:metalloendopeptidase activity"/>
    <property type="evidence" value="ECO:0007669"/>
    <property type="project" value="InterPro"/>
</dbReference>
<dbReference type="PANTHER" id="PTHR43221:SF1">
    <property type="entry name" value="PROTEASE HTPX"/>
    <property type="match status" value="1"/>
</dbReference>
<dbReference type="InterPro" id="IPR001915">
    <property type="entry name" value="Peptidase_M48"/>
</dbReference>
<keyword evidence="9 11" id="KW-0482">Metalloprotease</keyword>
<dbReference type="Pfam" id="PF01435">
    <property type="entry name" value="Peptidase_M48"/>
    <property type="match status" value="1"/>
</dbReference>
<evidence type="ECO:0000256" key="5">
    <source>
        <dbReference type="ARBA" id="ARBA00022723"/>
    </source>
</evidence>
<keyword evidence="8 12" id="KW-1133">Transmembrane helix</keyword>
<evidence type="ECO:0000313" key="14">
    <source>
        <dbReference type="EMBL" id="GGG48376.1"/>
    </source>
</evidence>
<comment type="cofactor">
    <cofactor evidence="11">
        <name>Zn(2+)</name>
        <dbReference type="ChEBI" id="CHEBI:29105"/>
    </cofactor>
    <text evidence="11">Binds 1 zinc ion per subunit.</text>
</comment>
<dbReference type="RefSeq" id="WP_188903436.1">
    <property type="nucleotide sequence ID" value="NZ_BMKS01000018.1"/>
</dbReference>
<evidence type="ECO:0000313" key="15">
    <source>
        <dbReference type="Proteomes" id="UP000597507"/>
    </source>
</evidence>
<evidence type="ECO:0000256" key="2">
    <source>
        <dbReference type="ARBA" id="ARBA00022475"/>
    </source>
</evidence>
<dbReference type="PANTHER" id="PTHR43221">
    <property type="entry name" value="PROTEASE HTPX"/>
    <property type="match status" value="1"/>
</dbReference>
<feature type="transmembrane region" description="Helical" evidence="12">
    <location>
        <begin position="28"/>
        <end position="61"/>
    </location>
</feature>
<feature type="domain" description="Peptidase M48" evidence="13">
    <location>
        <begin position="83"/>
        <end position="286"/>
    </location>
</feature>
<evidence type="ECO:0000256" key="7">
    <source>
        <dbReference type="ARBA" id="ARBA00022833"/>
    </source>
</evidence>
<keyword evidence="7 11" id="KW-0862">Zinc</keyword>
<dbReference type="CDD" id="cd07339">
    <property type="entry name" value="M48B_HtpX_like"/>
    <property type="match status" value="1"/>
</dbReference>
<sequence>MAAYRLALDTAALARQARLNRLQSALLLLGLTALAALSGLIVAGLPGLLVAAGVALALLLFDPEPGSAVFRQLLGGVPLPPEAAPELHAVARTLARRAGLLRAPALYLLPSPVLQAMAAGDRARPAIALTLALLRALPPREVAAILAHEIAHLRHGDVRVMRLAAAASSLTRIMGTFGALMLVLWFPLLLAAGEAPSPIAFLLLMAAPVLGDLLILSLSRRRELLADAGAVELTGDPGGLAAALMRLERIQGDDWERLASRSGARWLRWFRTHPTIRERIARLSETIALVPSVPEWPTEVRDGWLPAGGPPGWGGGVGPWRGRLGQRVAGRWLL</sequence>
<gene>
    <name evidence="14" type="ORF">GCM10010964_39650</name>
</gene>
<comment type="subcellular location">
    <subcellularLocation>
        <location evidence="1">Cell membrane</location>
        <topology evidence="1">Multi-pass membrane protein</topology>
    </subcellularLocation>
</comment>
<keyword evidence="5" id="KW-0479">Metal-binding</keyword>
<name>A0A8J3EE14_9PROT</name>
<keyword evidence="10 12" id="KW-0472">Membrane</keyword>
<evidence type="ECO:0000256" key="3">
    <source>
        <dbReference type="ARBA" id="ARBA00022670"/>
    </source>
</evidence>
<keyword evidence="4 12" id="KW-0812">Transmembrane</keyword>
<protein>
    <recommendedName>
        <fullName evidence="13">Peptidase M48 domain-containing protein</fullName>
    </recommendedName>
</protein>
<feature type="transmembrane region" description="Helical" evidence="12">
    <location>
        <begin position="163"/>
        <end position="186"/>
    </location>
</feature>
<dbReference type="GO" id="GO:0005886">
    <property type="term" value="C:plasma membrane"/>
    <property type="evidence" value="ECO:0007669"/>
    <property type="project" value="UniProtKB-SubCell"/>
</dbReference>
<reference evidence="14 15" key="1">
    <citation type="journal article" date="2014" name="Int. J. Syst. Evol. Microbiol.">
        <title>Complete genome sequence of Corynebacterium casei LMG S-19264T (=DSM 44701T), isolated from a smear-ripened cheese.</title>
        <authorList>
            <consortium name="US DOE Joint Genome Institute (JGI-PGF)"/>
            <person name="Walter F."/>
            <person name="Albersmeier A."/>
            <person name="Kalinowski J."/>
            <person name="Ruckert C."/>
        </authorList>
    </citation>
    <scope>NUCLEOTIDE SEQUENCE [LARGE SCALE GENOMIC DNA]</scope>
    <source>
        <strain evidence="14 15">CGMCC 1.16330</strain>
    </source>
</reference>
<dbReference type="GO" id="GO:0046872">
    <property type="term" value="F:metal ion binding"/>
    <property type="evidence" value="ECO:0007669"/>
    <property type="project" value="UniProtKB-KW"/>
</dbReference>
<proteinExistence type="inferred from homology"/>
<comment type="caution">
    <text evidence="14">The sequence shown here is derived from an EMBL/GenBank/DDBJ whole genome shotgun (WGS) entry which is preliminary data.</text>
</comment>
<dbReference type="GO" id="GO:0006508">
    <property type="term" value="P:proteolysis"/>
    <property type="evidence" value="ECO:0007669"/>
    <property type="project" value="UniProtKB-KW"/>
</dbReference>
<keyword evidence="3 11" id="KW-0645">Protease</keyword>
<accession>A0A8J3EE14</accession>
<keyword evidence="15" id="KW-1185">Reference proteome</keyword>
<keyword evidence="6 11" id="KW-0378">Hydrolase</keyword>
<evidence type="ECO:0000256" key="11">
    <source>
        <dbReference type="RuleBase" id="RU003983"/>
    </source>
</evidence>
<evidence type="ECO:0000256" key="8">
    <source>
        <dbReference type="ARBA" id="ARBA00022989"/>
    </source>
</evidence>
<evidence type="ECO:0000256" key="12">
    <source>
        <dbReference type="SAM" id="Phobius"/>
    </source>
</evidence>